<dbReference type="CDD" id="cd00637">
    <property type="entry name" value="7tm_classA_rhodopsin-like"/>
    <property type="match status" value="1"/>
</dbReference>
<feature type="transmembrane region" description="Helical" evidence="9">
    <location>
        <begin position="137"/>
        <end position="157"/>
    </location>
</feature>
<protein>
    <recommendedName>
        <fullName evidence="10">G-protein coupled receptors family 1 profile domain-containing protein</fullName>
    </recommendedName>
</protein>
<evidence type="ECO:0000313" key="11">
    <source>
        <dbReference type="EMBL" id="KAH3871282.1"/>
    </source>
</evidence>
<dbReference type="EMBL" id="JAIWYP010000002">
    <property type="protein sequence ID" value="KAH3871282.1"/>
    <property type="molecule type" value="Genomic_DNA"/>
</dbReference>
<proteinExistence type="inferred from homology"/>
<evidence type="ECO:0000256" key="5">
    <source>
        <dbReference type="ARBA" id="ARBA00023136"/>
    </source>
</evidence>
<feature type="transmembrane region" description="Helical" evidence="9">
    <location>
        <begin position="268"/>
        <end position="290"/>
    </location>
</feature>
<dbReference type="Gene3D" id="1.20.1070.10">
    <property type="entry name" value="Rhodopsin 7-helix transmembrane proteins"/>
    <property type="match status" value="1"/>
</dbReference>
<evidence type="ECO:0000256" key="2">
    <source>
        <dbReference type="ARBA" id="ARBA00022692"/>
    </source>
</evidence>
<dbReference type="SUPFAM" id="SSF81321">
    <property type="entry name" value="Family A G protein-coupled receptor-like"/>
    <property type="match status" value="1"/>
</dbReference>
<feature type="transmembrane region" description="Helical" evidence="9">
    <location>
        <begin position="99"/>
        <end position="117"/>
    </location>
</feature>
<dbReference type="GO" id="GO:0004930">
    <property type="term" value="F:G protein-coupled receptor activity"/>
    <property type="evidence" value="ECO:0007669"/>
    <property type="project" value="UniProtKB-KW"/>
</dbReference>
<evidence type="ECO:0000256" key="9">
    <source>
        <dbReference type="SAM" id="Phobius"/>
    </source>
</evidence>
<dbReference type="PROSITE" id="PS00237">
    <property type="entry name" value="G_PROTEIN_RECEP_F1_1"/>
    <property type="match status" value="1"/>
</dbReference>
<gene>
    <name evidence="11" type="ORF">DPMN_034478</name>
</gene>
<evidence type="ECO:0000256" key="7">
    <source>
        <dbReference type="ARBA" id="ARBA00023224"/>
    </source>
</evidence>
<dbReference type="PRINTS" id="PR00237">
    <property type="entry name" value="GPCRRHODOPSN"/>
</dbReference>
<evidence type="ECO:0000256" key="8">
    <source>
        <dbReference type="RuleBase" id="RU000688"/>
    </source>
</evidence>
<evidence type="ECO:0000256" key="6">
    <source>
        <dbReference type="ARBA" id="ARBA00023170"/>
    </source>
</evidence>
<evidence type="ECO:0000256" key="4">
    <source>
        <dbReference type="ARBA" id="ARBA00023040"/>
    </source>
</evidence>
<keyword evidence="6 8" id="KW-0675">Receptor</keyword>
<feature type="domain" description="G-protein coupled receptors family 1 profile" evidence="10">
    <location>
        <begin position="36"/>
        <end position="330"/>
    </location>
</feature>
<feature type="transmembrane region" description="Helical" evidence="9">
    <location>
        <begin position="310"/>
        <end position="333"/>
    </location>
</feature>
<keyword evidence="2 8" id="KW-0812">Transmembrane</keyword>
<dbReference type="PANTHER" id="PTHR24238:SF47">
    <property type="entry name" value="ECDYSTEROIDS_DOPAMINE RECEPTOR-RELATED"/>
    <property type="match status" value="1"/>
</dbReference>
<sequence length="378" mass="42515">MHSNHTVESVLHHDAMSVLLPSFVYISVLIVAGIPGNVISLLVYGLHLTKVTGRYALITLAVCDIVNCVLSIPVELYIITEYWTFANASLCKMSRFMTYAMNNSSGLILLMIAIERYRAICLPHKTKIQDWFIQKMCVSLVIAGTFLALPALIIYGIQTDVAHTVDADDHIELLKSDVHTRSLGNFTMTSTNVDYVITKRCLIDDAWRGTAFAYSHFAFVSIASVLVLLILIVLYAQIGRKIATLRVLNISHSDQKQLRMSKKKKKQATLILFLITLAFQFSFIPFIIITNIRFFTEPEWYNNLSNAGKIVYHIFLRSYYFNCAVNPFIYCLSSGQFRTAVKKIFNNTIEHVNIVMCGGVRNNACCVKNGNGKSIVAN</sequence>
<feature type="transmembrane region" description="Helical" evidence="9">
    <location>
        <begin position="217"/>
        <end position="236"/>
    </location>
</feature>
<keyword evidence="7 8" id="KW-0807">Transducer</keyword>
<keyword evidence="3 9" id="KW-1133">Transmembrane helix</keyword>
<dbReference type="GO" id="GO:0016020">
    <property type="term" value="C:membrane"/>
    <property type="evidence" value="ECO:0007669"/>
    <property type="project" value="UniProtKB-SubCell"/>
</dbReference>
<comment type="caution">
    <text evidence="11">The sequence shown here is derived from an EMBL/GenBank/DDBJ whole genome shotgun (WGS) entry which is preliminary data.</text>
</comment>
<accession>A0A9D4M5K7</accession>
<reference evidence="11" key="1">
    <citation type="journal article" date="2019" name="bioRxiv">
        <title>The Genome of the Zebra Mussel, Dreissena polymorpha: A Resource for Invasive Species Research.</title>
        <authorList>
            <person name="McCartney M.A."/>
            <person name="Auch B."/>
            <person name="Kono T."/>
            <person name="Mallez S."/>
            <person name="Zhang Y."/>
            <person name="Obille A."/>
            <person name="Becker A."/>
            <person name="Abrahante J.E."/>
            <person name="Garbe J."/>
            <person name="Badalamenti J.P."/>
            <person name="Herman A."/>
            <person name="Mangelson H."/>
            <person name="Liachko I."/>
            <person name="Sullivan S."/>
            <person name="Sone E.D."/>
            <person name="Koren S."/>
            <person name="Silverstein K.A.T."/>
            <person name="Beckman K.B."/>
            <person name="Gohl D.M."/>
        </authorList>
    </citation>
    <scope>NUCLEOTIDE SEQUENCE</scope>
    <source>
        <strain evidence="11">Duluth1</strain>
        <tissue evidence="11">Whole animal</tissue>
    </source>
</reference>
<name>A0A9D4M5K7_DREPO</name>
<evidence type="ECO:0000313" key="12">
    <source>
        <dbReference type="Proteomes" id="UP000828390"/>
    </source>
</evidence>
<keyword evidence="4 8" id="KW-0297">G-protein coupled receptor</keyword>
<keyword evidence="12" id="KW-1185">Reference proteome</keyword>
<comment type="subcellular location">
    <subcellularLocation>
        <location evidence="1">Membrane</location>
        <topology evidence="1">Multi-pass membrane protein</topology>
    </subcellularLocation>
</comment>
<reference evidence="11" key="2">
    <citation type="submission" date="2020-11" db="EMBL/GenBank/DDBJ databases">
        <authorList>
            <person name="McCartney M.A."/>
            <person name="Auch B."/>
            <person name="Kono T."/>
            <person name="Mallez S."/>
            <person name="Becker A."/>
            <person name="Gohl D.M."/>
            <person name="Silverstein K.A.T."/>
            <person name="Koren S."/>
            <person name="Bechman K.B."/>
            <person name="Herman A."/>
            <person name="Abrahante J.E."/>
            <person name="Garbe J."/>
        </authorList>
    </citation>
    <scope>NUCLEOTIDE SEQUENCE</scope>
    <source>
        <strain evidence="11">Duluth1</strain>
        <tissue evidence="11">Whole animal</tissue>
    </source>
</reference>
<evidence type="ECO:0000259" key="10">
    <source>
        <dbReference type="PROSITE" id="PS50262"/>
    </source>
</evidence>
<evidence type="ECO:0000256" key="3">
    <source>
        <dbReference type="ARBA" id="ARBA00022989"/>
    </source>
</evidence>
<comment type="similarity">
    <text evidence="8">Belongs to the G-protein coupled receptor 1 family.</text>
</comment>
<dbReference type="AlphaFoldDB" id="A0A9D4M5K7"/>
<organism evidence="11 12">
    <name type="scientific">Dreissena polymorpha</name>
    <name type="common">Zebra mussel</name>
    <name type="synonym">Mytilus polymorpha</name>
    <dbReference type="NCBI Taxonomy" id="45954"/>
    <lineage>
        <taxon>Eukaryota</taxon>
        <taxon>Metazoa</taxon>
        <taxon>Spiralia</taxon>
        <taxon>Lophotrochozoa</taxon>
        <taxon>Mollusca</taxon>
        <taxon>Bivalvia</taxon>
        <taxon>Autobranchia</taxon>
        <taxon>Heteroconchia</taxon>
        <taxon>Euheterodonta</taxon>
        <taxon>Imparidentia</taxon>
        <taxon>Neoheterodontei</taxon>
        <taxon>Myida</taxon>
        <taxon>Dreissenoidea</taxon>
        <taxon>Dreissenidae</taxon>
        <taxon>Dreissena</taxon>
    </lineage>
</organism>
<dbReference type="Pfam" id="PF00001">
    <property type="entry name" value="7tm_1"/>
    <property type="match status" value="2"/>
</dbReference>
<feature type="transmembrane region" description="Helical" evidence="9">
    <location>
        <begin position="56"/>
        <end position="79"/>
    </location>
</feature>
<dbReference type="PROSITE" id="PS50262">
    <property type="entry name" value="G_PROTEIN_RECEP_F1_2"/>
    <property type="match status" value="1"/>
</dbReference>
<evidence type="ECO:0000256" key="1">
    <source>
        <dbReference type="ARBA" id="ARBA00004141"/>
    </source>
</evidence>
<dbReference type="InterPro" id="IPR000276">
    <property type="entry name" value="GPCR_Rhodpsn"/>
</dbReference>
<dbReference type="PANTHER" id="PTHR24238">
    <property type="entry name" value="G-PROTEIN COUPLED RECEPTOR"/>
    <property type="match status" value="1"/>
</dbReference>
<dbReference type="InterPro" id="IPR017452">
    <property type="entry name" value="GPCR_Rhodpsn_7TM"/>
</dbReference>
<dbReference type="Proteomes" id="UP000828390">
    <property type="component" value="Unassembled WGS sequence"/>
</dbReference>
<feature type="transmembrane region" description="Helical" evidence="9">
    <location>
        <begin position="23"/>
        <end position="44"/>
    </location>
</feature>
<keyword evidence="5 9" id="KW-0472">Membrane</keyword>